<reference evidence="7 10" key="1">
    <citation type="journal article" date="2011" name="Nature">
        <title>The Medicago genome provides insight into the evolution of rhizobial symbioses.</title>
        <authorList>
            <person name="Young N.D."/>
            <person name="Debelle F."/>
            <person name="Oldroyd G.E."/>
            <person name="Geurts R."/>
            <person name="Cannon S.B."/>
            <person name="Udvardi M.K."/>
            <person name="Benedito V.A."/>
            <person name="Mayer K.F."/>
            <person name="Gouzy J."/>
            <person name="Schoof H."/>
            <person name="Van de Peer Y."/>
            <person name="Proost S."/>
            <person name="Cook D.R."/>
            <person name="Meyers B.C."/>
            <person name="Spannagl M."/>
            <person name="Cheung F."/>
            <person name="De Mita S."/>
            <person name="Krishnakumar V."/>
            <person name="Gundlach H."/>
            <person name="Zhou S."/>
            <person name="Mudge J."/>
            <person name="Bharti A.K."/>
            <person name="Murray J.D."/>
            <person name="Naoumkina M.A."/>
            <person name="Rosen B."/>
            <person name="Silverstein K.A."/>
            <person name="Tang H."/>
            <person name="Rombauts S."/>
            <person name="Zhao P.X."/>
            <person name="Zhou P."/>
            <person name="Barbe V."/>
            <person name="Bardou P."/>
            <person name="Bechner M."/>
            <person name="Bellec A."/>
            <person name="Berger A."/>
            <person name="Berges H."/>
            <person name="Bidwell S."/>
            <person name="Bisseling T."/>
            <person name="Choisne N."/>
            <person name="Couloux A."/>
            <person name="Denny R."/>
            <person name="Deshpande S."/>
            <person name="Dai X."/>
            <person name="Doyle J.J."/>
            <person name="Dudez A.M."/>
            <person name="Farmer A.D."/>
            <person name="Fouteau S."/>
            <person name="Franken C."/>
            <person name="Gibelin C."/>
            <person name="Gish J."/>
            <person name="Goldstein S."/>
            <person name="Gonzalez A.J."/>
            <person name="Green P.J."/>
            <person name="Hallab A."/>
            <person name="Hartog M."/>
            <person name="Hua A."/>
            <person name="Humphray S.J."/>
            <person name="Jeong D.H."/>
            <person name="Jing Y."/>
            <person name="Jocker A."/>
            <person name="Kenton S.M."/>
            <person name="Kim D.J."/>
            <person name="Klee K."/>
            <person name="Lai H."/>
            <person name="Lang C."/>
            <person name="Lin S."/>
            <person name="Macmil S.L."/>
            <person name="Magdelenat G."/>
            <person name="Matthews L."/>
            <person name="McCorrison J."/>
            <person name="Monaghan E.L."/>
            <person name="Mun J.H."/>
            <person name="Najar F.Z."/>
            <person name="Nicholson C."/>
            <person name="Noirot C."/>
            <person name="O'Bleness M."/>
            <person name="Paule C.R."/>
            <person name="Poulain J."/>
            <person name="Prion F."/>
            <person name="Qin B."/>
            <person name="Qu C."/>
            <person name="Retzel E.F."/>
            <person name="Riddle C."/>
            <person name="Sallet E."/>
            <person name="Samain S."/>
            <person name="Samson N."/>
            <person name="Sanders I."/>
            <person name="Saurat O."/>
            <person name="Scarpelli C."/>
            <person name="Schiex T."/>
            <person name="Segurens B."/>
            <person name="Severin A.J."/>
            <person name="Sherrier D.J."/>
            <person name="Shi R."/>
            <person name="Sims S."/>
            <person name="Singer S.R."/>
            <person name="Sinharoy S."/>
            <person name="Sterck L."/>
            <person name="Viollet A."/>
            <person name="Wang B.B."/>
            <person name="Wang K."/>
            <person name="Wang M."/>
            <person name="Wang X."/>
            <person name="Warfsmann J."/>
            <person name="Weissenbach J."/>
            <person name="White D.D."/>
            <person name="White J.D."/>
            <person name="Wiley G.B."/>
            <person name="Wincker P."/>
            <person name="Xing Y."/>
            <person name="Yang L."/>
            <person name="Yao Z."/>
            <person name="Ying F."/>
            <person name="Zhai J."/>
            <person name="Zhou L."/>
            <person name="Zuber A."/>
            <person name="Denarie J."/>
            <person name="Dixon R.A."/>
            <person name="May G.D."/>
            <person name="Schwartz D.C."/>
            <person name="Rogers J."/>
            <person name="Quetier F."/>
            <person name="Town C.D."/>
            <person name="Roe B.A."/>
        </authorList>
    </citation>
    <scope>NUCLEOTIDE SEQUENCE [LARGE SCALE GENOMIC DNA]</scope>
    <source>
        <strain evidence="7">A17</strain>
        <strain evidence="9 10">cv. Jemalong A17</strain>
    </source>
</reference>
<organism evidence="7 10">
    <name type="scientific">Medicago truncatula</name>
    <name type="common">Barrel medic</name>
    <name type="synonym">Medicago tribuloides</name>
    <dbReference type="NCBI Taxonomy" id="3880"/>
    <lineage>
        <taxon>Eukaryota</taxon>
        <taxon>Viridiplantae</taxon>
        <taxon>Streptophyta</taxon>
        <taxon>Embryophyta</taxon>
        <taxon>Tracheophyta</taxon>
        <taxon>Spermatophyta</taxon>
        <taxon>Magnoliopsida</taxon>
        <taxon>eudicotyledons</taxon>
        <taxon>Gunneridae</taxon>
        <taxon>Pentapetalae</taxon>
        <taxon>rosids</taxon>
        <taxon>fabids</taxon>
        <taxon>Fabales</taxon>
        <taxon>Fabaceae</taxon>
        <taxon>Papilionoideae</taxon>
        <taxon>50 kb inversion clade</taxon>
        <taxon>NPAAA clade</taxon>
        <taxon>Hologalegina</taxon>
        <taxon>IRL clade</taxon>
        <taxon>Trifolieae</taxon>
        <taxon>Medicago</taxon>
    </lineage>
</organism>
<evidence type="ECO:0000256" key="5">
    <source>
        <dbReference type="ARBA" id="ARBA00023136"/>
    </source>
</evidence>
<evidence type="ECO:0000256" key="4">
    <source>
        <dbReference type="ARBA" id="ARBA00022989"/>
    </source>
</evidence>
<keyword evidence="5 6" id="KW-0472">Membrane</keyword>
<comment type="subcellular location">
    <subcellularLocation>
        <location evidence="1">Membrane</location>
        <topology evidence="1">Multi-pass membrane protein</topology>
    </subcellularLocation>
</comment>
<reference evidence="11" key="4">
    <citation type="journal article" date="2018" name="Nat. Plants">
        <title>Whole-genome landscape of Medicago truncatula symbiotic genes.</title>
        <authorList>
            <person name="Pecrix Y."/>
            <person name="Staton S.E."/>
            <person name="Sallet E."/>
            <person name="Lelandais-Briere C."/>
            <person name="Moreau S."/>
            <person name="Carrere S."/>
            <person name="Blein T."/>
            <person name="Jardinaud M.F."/>
            <person name="Latrasse D."/>
            <person name="Zouine M."/>
            <person name="Zahm M."/>
            <person name="Kreplak J."/>
            <person name="Mayjonade B."/>
            <person name="Satge C."/>
            <person name="Perez M."/>
            <person name="Cauet S."/>
            <person name="Marande W."/>
            <person name="Chantry-Darmon C."/>
            <person name="Lopez-Roques C."/>
            <person name="Bouchez O."/>
            <person name="Berard A."/>
            <person name="Debelle F."/>
            <person name="Munos S."/>
            <person name="Bendahmane A."/>
            <person name="Berges H."/>
            <person name="Niebel A."/>
            <person name="Buitink J."/>
            <person name="Frugier F."/>
            <person name="Benhamed M."/>
            <person name="Crespi M."/>
            <person name="Gouzy J."/>
            <person name="Gamas P."/>
        </authorList>
    </citation>
    <scope>NUCLEOTIDE SEQUENCE [LARGE SCALE GENOMIC DNA]</scope>
    <source>
        <strain evidence="11">cv. Jemalong A17</strain>
    </source>
</reference>
<dbReference type="EMBL" id="PSQE01000006">
    <property type="protein sequence ID" value="RHN52700.1"/>
    <property type="molecule type" value="Genomic_DNA"/>
</dbReference>
<dbReference type="Pfam" id="PF01554">
    <property type="entry name" value="MatE"/>
    <property type="match status" value="2"/>
</dbReference>
<dbReference type="KEGG" id="mtr:25496787"/>
<feature type="transmembrane region" description="Helical" evidence="6">
    <location>
        <begin position="316"/>
        <end position="339"/>
    </location>
</feature>
<keyword evidence="4 6" id="KW-1133">Transmembrane helix</keyword>
<dbReference type="AlphaFoldDB" id="A0A072UBZ3"/>
<comment type="similarity">
    <text evidence="2 6">Belongs to the multi antimicrobial extrusion (MATE) (TC 2.A.66.1) family.</text>
</comment>
<accession>A0A072UBZ3</accession>
<feature type="transmembrane region" description="Helical" evidence="6">
    <location>
        <begin position="63"/>
        <end position="80"/>
    </location>
</feature>
<dbReference type="CDD" id="cd13132">
    <property type="entry name" value="MATE_eukaryotic"/>
    <property type="match status" value="1"/>
</dbReference>
<evidence type="ECO:0000313" key="11">
    <source>
        <dbReference type="Proteomes" id="UP000265566"/>
    </source>
</evidence>
<name>A0A072UBZ3_MEDTR</name>
<feature type="transmembrane region" description="Helical" evidence="6">
    <location>
        <begin position="193"/>
        <end position="217"/>
    </location>
</feature>
<evidence type="ECO:0000256" key="3">
    <source>
        <dbReference type="ARBA" id="ARBA00022692"/>
    </source>
</evidence>
<evidence type="ECO:0000256" key="1">
    <source>
        <dbReference type="ARBA" id="ARBA00004141"/>
    </source>
</evidence>
<evidence type="ECO:0000313" key="8">
    <source>
        <dbReference type="EMBL" id="RHN52700.1"/>
    </source>
</evidence>
<dbReference type="InterPro" id="IPR045069">
    <property type="entry name" value="MATE_euk"/>
</dbReference>
<evidence type="ECO:0000313" key="10">
    <source>
        <dbReference type="Proteomes" id="UP000002051"/>
    </source>
</evidence>
<dbReference type="EMBL" id="CM001222">
    <property type="protein sequence ID" value="KEH26971.1"/>
    <property type="molecule type" value="Genomic_DNA"/>
</dbReference>
<dbReference type="GO" id="GO:0042910">
    <property type="term" value="F:xenobiotic transmembrane transporter activity"/>
    <property type="evidence" value="ECO:0007669"/>
    <property type="project" value="InterPro"/>
</dbReference>
<evidence type="ECO:0000256" key="6">
    <source>
        <dbReference type="RuleBase" id="RU004914"/>
    </source>
</evidence>
<dbReference type="Proteomes" id="UP000002051">
    <property type="component" value="Chromosome 6"/>
</dbReference>
<dbReference type="GO" id="GO:0016020">
    <property type="term" value="C:membrane"/>
    <property type="evidence" value="ECO:0000318"/>
    <property type="project" value="GO_Central"/>
</dbReference>
<protein>
    <recommendedName>
        <fullName evidence="6">Protein DETOXIFICATION</fullName>
    </recommendedName>
    <alternativeName>
        <fullName evidence="6">Multidrug and toxic compound extrusion protein</fullName>
    </alternativeName>
</protein>
<gene>
    <name evidence="9" type="primary">25496787</name>
    <name evidence="7" type="ordered locus">MTR_6g081390</name>
    <name evidence="8" type="ORF">MtrunA17_Chr6g0483331</name>
</gene>
<sequence>MIIGLCRKDITEEVKKQLWLAVPMIFASVFQYSLQMISLMFIGHMNDEVLLAGAALANSVTSVFGYSVLVGFSCALETFCGQSYGAQKYHMVGIHLQRAILINMLLTIPQSIILANLRPILIFLYQDPNIAAEAGFYGRYLIPNVFANAIFSCIVKFLQTQNIVVPMLLASGITSLVHFLNCWIWIIKLRHGIKGAAIATCISNWLYTVLLVLYIKFSSSCRSTWTGFSRESLHNIPQFLRIAFPSAIMVCLESWMYEIMVLLSGTLPNPKLQTSVLSLCMSIAAVVWMISFGLSGAASVRVSNELGAGNARAARLAVCVVVVIVVTQAILVGTVMILLRNIWGYAYTSKVEVVKQIAIMLPILAAGNLIDALQSVLAGIARGSGWQKAGAIVYLGSCYLVGIPAAIIFAFVLHTGVKGLWFGIICALIAQAFSLMIITLRTDWEKEANKAKDRVYKCITPESLVS</sequence>
<keyword evidence="3 6" id="KW-0812">Transmembrane</keyword>
<dbReference type="Proteomes" id="UP000265566">
    <property type="component" value="Chromosome 6"/>
</dbReference>
<feature type="transmembrane region" description="Helical" evidence="6">
    <location>
        <begin position="238"/>
        <end position="256"/>
    </location>
</feature>
<dbReference type="PANTHER" id="PTHR11206">
    <property type="entry name" value="MULTIDRUG RESISTANCE PROTEIN"/>
    <property type="match status" value="1"/>
</dbReference>
<feature type="transmembrane region" description="Helical" evidence="6">
    <location>
        <begin position="100"/>
        <end position="125"/>
    </location>
</feature>
<feature type="transmembrane region" description="Helical" evidence="6">
    <location>
        <begin position="392"/>
        <end position="413"/>
    </location>
</feature>
<feature type="transmembrane region" description="Helical" evidence="6">
    <location>
        <begin position="419"/>
        <end position="440"/>
    </location>
</feature>
<dbReference type="EnsemblPlants" id="KEH26971">
    <property type="protein sequence ID" value="KEH26971"/>
    <property type="gene ID" value="MTR_6g081390"/>
</dbReference>
<evidence type="ECO:0000313" key="7">
    <source>
        <dbReference type="EMBL" id="KEH26971.1"/>
    </source>
</evidence>
<dbReference type="HOGENOM" id="CLU_012893_1_0_1"/>
<reference evidence="7 10" key="2">
    <citation type="journal article" date="2014" name="BMC Genomics">
        <title>An improved genome release (version Mt4.0) for the model legume Medicago truncatula.</title>
        <authorList>
            <person name="Tang H."/>
            <person name="Krishnakumar V."/>
            <person name="Bidwell S."/>
            <person name="Rosen B."/>
            <person name="Chan A."/>
            <person name="Zhou S."/>
            <person name="Gentzbittel L."/>
            <person name="Childs K.L."/>
            <person name="Yandell M."/>
            <person name="Gundlach H."/>
            <person name="Mayer K.F."/>
            <person name="Schwartz D.C."/>
            <person name="Town C.D."/>
        </authorList>
    </citation>
    <scope>GENOME REANNOTATION</scope>
    <source>
        <strain evidence="7">A17</strain>
        <strain evidence="9 10">cv. Jemalong A17</strain>
    </source>
</reference>
<dbReference type="GO" id="GO:0022857">
    <property type="term" value="F:transmembrane transporter activity"/>
    <property type="evidence" value="ECO:0000318"/>
    <property type="project" value="GO_Central"/>
</dbReference>
<dbReference type="Gramene" id="rna37398">
    <property type="protein sequence ID" value="RHN52700.1"/>
    <property type="gene ID" value="gene37398"/>
</dbReference>
<evidence type="ECO:0000256" key="2">
    <source>
        <dbReference type="ARBA" id="ARBA00010199"/>
    </source>
</evidence>
<evidence type="ECO:0000313" key="9">
    <source>
        <dbReference type="EnsemblPlants" id="KEH26971"/>
    </source>
</evidence>
<feature type="transmembrane region" description="Helical" evidence="6">
    <location>
        <begin position="20"/>
        <end position="43"/>
    </location>
</feature>
<dbReference type="NCBIfam" id="TIGR00797">
    <property type="entry name" value="matE"/>
    <property type="match status" value="1"/>
</dbReference>
<dbReference type="OrthoDB" id="2126698at2759"/>
<dbReference type="InterPro" id="IPR002528">
    <property type="entry name" value="MATE_fam"/>
</dbReference>
<proteinExistence type="inferred from homology"/>
<dbReference type="GO" id="GO:0015297">
    <property type="term" value="F:antiporter activity"/>
    <property type="evidence" value="ECO:0007669"/>
    <property type="project" value="InterPro"/>
</dbReference>
<feature type="transmembrane region" description="Helical" evidence="6">
    <location>
        <begin position="137"/>
        <end position="158"/>
    </location>
</feature>
<dbReference type="GO" id="GO:1990961">
    <property type="term" value="P:xenobiotic detoxification by transmembrane export across the plasma membrane"/>
    <property type="evidence" value="ECO:0007669"/>
    <property type="project" value="InterPro"/>
</dbReference>
<reference evidence="9" key="3">
    <citation type="submission" date="2015-04" db="UniProtKB">
        <authorList>
            <consortium name="EnsemblPlants"/>
        </authorList>
    </citation>
    <scope>IDENTIFICATION</scope>
    <source>
        <strain evidence="9">cv. Jemalong A17</strain>
    </source>
</reference>
<reference evidence="8" key="5">
    <citation type="journal article" date="2018" name="Nat. Plants">
        <title>Whole-genome landscape of Medicago truncatula symbiotic genes.</title>
        <authorList>
            <person name="Pecrix Y."/>
            <person name="Gamas P."/>
            <person name="Carrere S."/>
        </authorList>
    </citation>
    <scope>NUCLEOTIDE SEQUENCE</scope>
    <source>
        <tissue evidence="8">Leaves</tissue>
    </source>
</reference>
<feature type="transmembrane region" description="Helical" evidence="6">
    <location>
        <begin position="165"/>
        <end position="187"/>
    </location>
</feature>
<feature type="transmembrane region" description="Helical" evidence="6">
    <location>
        <begin position="276"/>
        <end position="295"/>
    </location>
</feature>
<keyword evidence="10" id="KW-1185">Reference proteome</keyword>
<feature type="transmembrane region" description="Helical" evidence="6">
    <location>
        <begin position="359"/>
        <end position="380"/>
    </location>
</feature>